<dbReference type="InterPro" id="IPR000719">
    <property type="entry name" value="Prot_kinase_dom"/>
</dbReference>
<dbReference type="InterPro" id="IPR046959">
    <property type="entry name" value="PRK1-6/SRF4-like"/>
</dbReference>
<evidence type="ECO:0000313" key="2">
    <source>
        <dbReference type="EMBL" id="KAL3501937.1"/>
    </source>
</evidence>
<gene>
    <name evidence="2" type="ORF">ACH5RR_036386</name>
</gene>
<dbReference type="Pfam" id="PF07714">
    <property type="entry name" value="PK_Tyr_Ser-Thr"/>
    <property type="match status" value="1"/>
</dbReference>
<dbReference type="PANTHER" id="PTHR48007">
    <property type="entry name" value="LEUCINE-RICH REPEAT RECEPTOR-LIKE PROTEIN KINASE PXC1"/>
    <property type="match status" value="1"/>
</dbReference>
<proteinExistence type="predicted"/>
<dbReference type="SUPFAM" id="SSF56112">
    <property type="entry name" value="Protein kinase-like (PK-like)"/>
    <property type="match status" value="1"/>
</dbReference>
<dbReference type="EMBL" id="JBJUIK010000015">
    <property type="protein sequence ID" value="KAL3501937.1"/>
    <property type="molecule type" value="Genomic_DNA"/>
</dbReference>
<comment type="caution">
    <text evidence="2">The sequence shown here is derived from an EMBL/GenBank/DDBJ whole genome shotgun (WGS) entry which is preliminary data.</text>
</comment>
<dbReference type="Gene3D" id="3.30.200.20">
    <property type="entry name" value="Phosphorylase Kinase, domain 1"/>
    <property type="match status" value="1"/>
</dbReference>
<accession>A0ABD2Y682</accession>
<name>A0ABD2Y682_9GENT</name>
<dbReference type="PANTHER" id="PTHR48007:SF77">
    <property type="entry name" value="PROTEIN KINASE DOMAIN-CONTAINING PROTEIN"/>
    <property type="match status" value="1"/>
</dbReference>
<keyword evidence="3" id="KW-1185">Reference proteome</keyword>
<protein>
    <recommendedName>
        <fullName evidence="1">Protein kinase domain-containing protein</fullName>
    </recommendedName>
</protein>
<dbReference type="Gene3D" id="1.10.510.10">
    <property type="entry name" value="Transferase(Phosphotransferase) domain 1"/>
    <property type="match status" value="1"/>
</dbReference>
<feature type="domain" description="Protein kinase" evidence="1">
    <location>
        <begin position="26"/>
        <end position="334"/>
    </location>
</feature>
<dbReference type="InterPro" id="IPR011009">
    <property type="entry name" value="Kinase-like_dom_sf"/>
</dbReference>
<evidence type="ECO:0000259" key="1">
    <source>
        <dbReference type="PROSITE" id="PS50011"/>
    </source>
</evidence>
<dbReference type="InterPro" id="IPR001245">
    <property type="entry name" value="Ser-Thr/Tyr_kinase_cat_dom"/>
</dbReference>
<organism evidence="2 3">
    <name type="scientific">Cinchona calisaya</name>
    <dbReference type="NCBI Taxonomy" id="153742"/>
    <lineage>
        <taxon>Eukaryota</taxon>
        <taxon>Viridiplantae</taxon>
        <taxon>Streptophyta</taxon>
        <taxon>Embryophyta</taxon>
        <taxon>Tracheophyta</taxon>
        <taxon>Spermatophyta</taxon>
        <taxon>Magnoliopsida</taxon>
        <taxon>eudicotyledons</taxon>
        <taxon>Gunneridae</taxon>
        <taxon>Pentapetalae</taxon>
        <taxon>asterids</taxon>
        <taxon>lamiids</taxon>
        <taxon>Gentianales</taxon>
        <taxon>Rubiaceae</taxon>
        <taxon>Cinchonoideae</taxon>
        <taxon>Cinchoneae</taxon>
        <taxon>Cinchona</taxon>
    </lineage>
</organism>
<dbReference type="Proteomes" id="UP001630127">
    <property type="component" value="Unassembled WGS sequence"/>
</dbReference>
<sequence>MARRTAEKLVFLGNGLQEYELEDLLSSDAEVLAKGTFGTTYKTNLELRSIKKTVAVKRLKVDRLSEGEFRENIEELGKMVHENLLPIRAYCSTDSERLLIYDYMNAGSLSFFLHGKTESKIGQGREELGQGRLAFSQKQFVLSSILGKSAGNGVGTKAPLTWNVRCSIAYGVARGIAYIHTKGSDICHGNIRSSNVLLTNSFDACISDFCIYKLFPPTCKLNLIVGYRAPEVTDPNEVSQKSDVYSFGVLLLELLTGKVPLSVLHGGVDLPKWVRAMFQEKPIIDLFDAMLPKYENNGEQMVQLLQLAVCCTFENPSKRPSIAAATDRIEHICRFKQ</sequence>
<dbReference type="PROSITE" id="PS50011">
    <property type="entry name" value="PROTEIN_KINASE_DOM"/>
    <property type="match status" value="1"/>
</dbReference>
<dbReference type="AlphaFoldDB" id="A0ABD2Y682"/>
<reference evidence="2 3" key="1">
    <citation type="submission" date="2024-11" db="EMBL/GenBank/DDBJ databases">
        <title>A near-complete genome assembly of Cinchona calisaya.</title>
        <authorList>
            <person name="Lian D.C."/>
            <person name="Zhao X.W."/>
            <person name="Wei L."/>
        </authorList>
    </citation>
    <scope>NUCLEOTIDE SEQUENCE [LARGE SCALE GENOMIC DNA]</scope>
    <source>
        <tissue evidence="2">Nenye</tissue>
    </source>
</reference>
<evidence type="ECO:0000313" key="3">
    <source>
        <dbReference type="Proteomes" id="UP001630127"/>
    </source>
</evidence>
<dbReference type="PIRSF" id="PIRSF000654">
    <property type="entry name" value="Integrin-linked_kinase"/>
    <property type="match status" value="1"/>
</dbReference>